<dbReference type="RefSeq" id="WP_184789882.1">
    <property type="nucleotide sequence ID" value="NZ_BONT01000072.1"/>
</dbReference>
<feature type="transmembrane region" description="Helical" evidence="1">
    <location>
        <begin position="106"/>
        <end position="129"/>
    </location>
</feature>
<name>A0A841FUM3_9ACTN</name>
<proteinExistence type="predicted"/>
<keyword evidence="1" id="KW-1133">Transmembrane helix</keyword>
<evidence type="ECO:0000313" key="2">
    <source>
        <dbReference type="EMBL" id="MBB6037047.1"/>
    </source>
</evidence>
<feature type="transmembrane region" description="Helical" evidence="1">
    <location>
        <begin position="76"/>
        <end position="100"/>
    </location>
</feature>
<organism evidence="2 3">
    <name type="scientific">Phytomonospora endophytica</name>
    <dbReference type="NCBI Taxonomy" id="714109"/>
    <lineage>
        <taxon>Bacteria</taxon>
        <taxon>Bacillati</taxon>
        <taxon>Actinomycetota</taxon>
        <taxon>Actinomycetes</taxon>
        <taxon>Micromonosporales</taxon>
        <taxon>Micromonosporaceae</taxon>
        <taxon>Phytomonospora</taxon>
    </lineage>
</organism>
<dbReference type="EMBL" id="JACHGT010000011">
    <property type="protein sequence ID" value="MBB6037047.1"/>
    <property type="molecule type" value="Genomic_DNA"/>
</dbReference>
<reference evidence="2 3" key="1">
    <citation type="submission" date="2020-08" db="EMBL/GenBank/DDBJ databases">
        <title>Genomic Encyclopedia of Type Strains, Phase IV (KMG-IV): sequencing the most valuable type-strain genomes for metagenomic binning, comparative biology and taxonomic classification.</title>
        <authorList>
            <person name="Goeker M."/>
        </authorList>
    </citation>
    <scope>NUCLEOTIDE SEQUENCE [LARGE SCALE GENOMIC DNA]</scope>
    <source>
        <strain evidence="2 3">YIM 65646</strain>
    </source>
</reference>
<evidence type="ECO:0000313" key="3">
    <source>
        <dbReference type="Proteomes" id="UP000548476"/>
    </source>
</evidence>
<protein>
    <submittedName>
        <fullName evidence="2">Uncharacterized protein</fullName>
    </submittedName>
</protein>
<keyword evidence="3" id="KW-1185">Reference proteome</keyword>
<dbReference type="AlphaFoldDB" id="A0A841FUM3"/>
<accession>A0A841FUM3</accession>
<feature type="transmembrane region" description="Helical" evidence="1">
    <location>
        <begin position="12"/>
        <end position="35"/>
    </location>
</feature>
<dbReference type="Proteomes" id="UP000548476">
    <property type="component" value="Unassembled WGS sequence"/>
</dbReference>
<evidence type="ECO:0000256" key="1">
    <source>
        <dbReference type="SAM" id="Phobius"/>
    </source>
</evidence>
<sequence length="136" mass="14115">MHQPRAREPWYVTALQAIAWTESGPVAVYTLSVLMSTVTGRFGPQGALVPVLAVVGLGTTAVIVMAAVGAGRRRPWAAWALLAGQLGLFLICAMVFTSAARRDSGFTALVFALGAVVAVGVGVVAVLALNNRVPRT</sequence>
<keyword evidence="1" id="KW-0812">Transmembrane</keyword>
<feature type="transmembrane region" description="Helical" evidence="1">
    <location>
        <begin position="47"/>
        <end position="69"/>
    </location>
</feature>
<keyword evidence="1" id="KW-0472">Membrane</keyword>
<gene>
    <name evidence="2" type="ORF">HNR73_004920</name>
</gene>
<comment type="caution">
    <text evidence="2">The sequence shown here is derived from an EMBL/GenBank/DDBJ whole genome shotgun (WGS) entry which is preliminary data.</text>
</comment>